<keyword evidence="4" id="KW-1185">Reference proteome</keyword>
<dbReference type="EMBL" id="CP003283">
    <property type="protein sequence ID" value="AFL98010.1"/>
    <property type="molecule type" value="Genomic_DNA"/>
</dbReference>
<keyword evidence="1" id="KW-0732">Signal</keyword>
<dbReference type="PROSITE" id="PS51910">
    <property type="entry name" value="GH18_2"/>
    <property type="match status" value="1"/>
</dbReference>
<gene>
    <name evidence="3" type="ordered locus">Ornrh_1865</name>
</gene>
<accession>I4A226</accession>
<dbReference type="Pfam" id="PF16141">
    <property type="entry name" value="GH18_BT1044-like"/>
    <property type="match status" value="1"/>
</dbReference>
<dbReference type="Proteomes" id="UP000006051">
    <property type="component" value="Chromosome"/>
</dbReference>
<proteinExistence type="predicted"/>
<dbReference type="GO" id="GO:0016787">
    <property type="term" value="F:hydrolase activity"/>
    <property type="evidence" value="ECO:0007669"/>
    <property type="project" value="UniProtKB-KW"/>
</dbReference>
<evidence type="ECO:0000259" key="2">
    <source>
        <dbReference type="PROSITE" id="PS51910"/>
    </source>
</evidence>
<reference evidence="3 4" key="1">
    <citation type="submission" date="2012-06" db="EMBL/GenBank/DDBJ databases">
        <title>The complete genome of Ornithobacterium rhinotracheale DSM 15997.</title>
        <authorList>
            <consortium name="US DOE Joint Genome Institute (JGI-PGF)"/>
            <person name="Lucas S."/>
            <person name="Copeland A."/>
            <person name="Lapidus A."/>
            <person name="Goodwin L."/>
            <person name="Pitluck S."/>
            <person name="Peters L."/>
            <person name="Mikhailova N."/>
            <person name="Teshima H."/>
            <person name="Kyrpides N."/>
            <person name="Mavromatis K."/>
            <person name="Pagani I."/>
            <person name="Ivanova N."/>
            <person name="Ovchinnikova G."/>
            <person name="Zeytun A."/>
            <person name="Detter J.C."/>
            <person name="Han C."/>
            <person name="Land M."/>
            <person name="Hauser L."/>
            <person name="Markowitz V."/>
            <person name="Cheng J.-F."/>
            <person name="Hugenholtz P."/>
            <person name="Woyke T."/>
            <person name="Wu D."/>
            <person name="Lang E."/>
            <person name="Kopitz M."/>
            <person name="Brambilla E."/>
            <person name="Klenk H.-P."/>
            <person name="Eisen J.A."/>
        </authorList>
    </citation>
    <scope>NUCLEOTIDE SEQUENCE [LARGE SCALE GENOMIC DNA]</scope>
    <source>
        <strain evidence="4">ATCC 51463 / DSM 15997 / CCUG 23171 / LMG 9086</strain>
    </source>
</reference>
<dbReference type="GO" id="GO:0005975">
    <property type="term" value="P:carbohydrate metabolic process"/>
    <property type="evidence" value="ECO:0007669"/>
    <property type="project" value="InterPro"/>
</dbReference>
<keyword evidence="3" id="KW-0378">Hydrolase</keyword>
<protein>
    <submittedName>
        <fullName evidence="3">Glycosyl hydrolase family 18</fullName>
    </submittedName>
</protein>
<name>I4A226_ORNRL</name>
<dbReference type="InterPro" id="IPR017853">
    <property type="entry name" value="GH"/>
</dbReference>
<evidence type="ECO:0000256" key="1">
    <source>
        <dbReference type="SAM" id="SignalP"/>
    </source>
</evidence>
<dbReference type="STRING" id="867902.Ornrh_1865"/>
<dbReference type="Gene3D" id="3.20.20.80">
    <property type="entry name" value="Glycosidases"/>
    <property type="match status" value="1"/>
</dbReference>
<dbReference type="GeneID" id="97258467"/>
<feature type="chain" id="PRO_5003684767" evidence="1">
    <location>
        <begin position="26"/>
        <end position="388"/>
    </location>
</feature>
<feature type="domain" description="GH18" evidence="2">
    <location>
        <begin position="89"/>
        <end position="380"/>
    </location>
</feature>
<dbReference type="PROSITE" id="PS51257">
    <property type="entry name" value="PROKAR_LIPOPROTEIN"/>
    <property type="match status" value="1"/>
</dbReference>
<dbReference type="AlphaFoldDB" id="I4A226"/>
<feature type="signal peptide" evidence="1">
    <location>
        <begin position="1"/>
        <end position="25"/>
    </location>
</feature>
<sequence>MKNYTKILLLLFCAPLFFTSCSEWTETEKVDIEVPVVMNQLRERDIKKWAEERNLQKEADLSVEEWNKKVAKMYDAYYENLRAYKKSKHKIVYGWFGGWSATEGLNQTWLTHLPDSVDVVSIWGGTSAFDEKDPRYADLKYAQEVKGLKVLLCWQTGTSGLGLPGGVEKFNERHEGKTSVQKAVAYAQELTEFIKKHNFNGYDIDWEPNVGNHGGGCHNLYENCPTRKYSDTSENSAAPIRAFIKEMGKNFGPQQTTEYNPRNTGTLFFFDGELIDMSDRFPEMGIYFDYFLEQNYGHAEARSSYLNAGKRIKGWDKNKHIICSEFEKNANDGGICGKNCAAQKANGILRQGLGGFGAYHIELDPNYRNTRQVIRILNPRELYNNFLP</sequence>
<dbReference type="SUPFAM" id="SSF51445">
    <property type="entry name" value="(Trans)glycosidases"/>
    <property type="match status" value="1"/>
</dbReference>
<evidence type="ECO:0000313" key="3">
    <source>
        <dbReference type="EMBL" id="AFL98010.1"/>
    </source>
</evidence>
<dbReference type="eggNOG" id="COG3325">
    <property type="taxonomic scope" value="Bacteria"/>
</dbReference>
<evidence type="ECO:0000313" key="4">
    <source>
        <dbReference type="Proteomes" id="UP000006051"/>
    </source>
</evidence>
<dbReference type="PATRIC" id="fig|867902.3.peg.1808"/>
<dbReference type="KEGG" id="orh:Ornrh_1865"/>
<dbReference type="GeneID" id="71569916"/>
<dbReference type="HOGENOM" id="CLU_061733_0_0_10"/>
<dbReference type="InterPro" id="IPR032320">
    <property type="entry name" value="GH18_BT1044-like"/>
</dbReference>
<dbReference type="RefSeq" id="WP_014791532.1">
    <property type="nucleotide sequence ID" value="NC_018016.1"/>
</dbReference>
<dbReference type="InterPro" id="IPR001223">
    <property type="entry name" value="Glyco_hydro18_cat"/>
</dbReference>
<organism evidence="3 4">
    <name type="scientific">Ornithobacterium rhinotracheale (strain ATCC 51463 / DSM 15997 / CCUG 23171 / CIP 104009 / LMG 9086)</name>
    <dbReference type="NCBI Taxonomy" id="867902"/>
    <lineage>
        <taxon>Bacteria</taxon>
        <taxon>Pseudomonadati</taxon>
        <taxon>Bacteroidota</taxon>
        <taxon>Flavobacteriia</taxon>
        <taxon>Flavobacteriales</taxon>
        <taxon>Weeksellaceae</taxon>
        <taxon>Ornithobacterium</taxon>
    </lineage>
</organism>